<dbReference type="GO" id="GO:0071949">
    <property type="term" value="F:FAD binding"/>
    <property type="evidence" value="ECO:0007669"/>
    <property type="project" value="InterPro"/>
</dbReference>
<dbReference type="PROSITE" id="PS51387">
    <property type="entry name" value="FAD_PCMH"/>
    <property type="match status" value="1"/>
</dbReference>
<sequence length="521" mass="58148">MATSIETAPMSSSDFFKPLGLGKPLENFDYLKQNGQSNLTTHKHQRMHQLLEGLKQYGILFHETHGSNIPPEALMHDRSAPIPAFVICPKSEWGVSKALKLLKDLELYGKVPVSVKSGGHGYFNGASCSGIMLSLAHMTKKWVADDTCTLHLEPGCILGQTIDILAKHHKAVPHGDCFGVGAGGHFLTAGWDLILARKYGLGCQNVTGGRVALWDGSVIDVSENSHPDVLFAMRGGALAEIGVATEIRLRLIQEPPQATWRFTRISQTQLDTVVSHGAFSNALNLPRDVSVSMRFHFESDQLEPVCSLNVVSLLNLSQTLDSLKRHLGHEVTSLVDDATAWNQGSLLDIRMLPASDFLSFNRGMLAEMSPEALQADPRKYWKESSVLREMASSYFTSISYWVKPTCEAMFPKLFEKFKSVQHHEARKRMYVLVILGGGRMLDLQTECAMPLGTALSRFELHWDEPEDETWSRAFTNDVAKIIQSEKDDGPSRPYRGDIWLKEQAHDVKLLTIFNEYDRRLS</sequence>
<keyword evidence="4" id="KW-0274">FAD</keyword>
<evidence type="ECO:0000256" key="4">
    <source>
        <dbReference type="ARBA" id="ARBA00022827"/>
    </source>
</evidence>
<dbReference type="PANTHER" id="PTHR42973">
    <property type="entry name" value="BINDING OXIDOREDUCTASE, PUTATIVE (AFU_ORTHOLOGUE AFUA_1G17690)-RELATED"/>
    <property type="match status" value="1"/>
</dbReference>
<dbReference type="SUPFAM" id="SSF56176">
    <property type="entry name" value="FAD-binding/transporter-associated domain-like"/>
    <property type="match status" value="1"/>
</dbReference>
<dbReference type="PANTHER" id="PTHR42973:SF39">
    <property type="entry name" value="FAD-BINDING PCMH-TYPE DOMAIN-CONTAINING PROTEIN"/>
    <property type="match status" value="1"/>
</dbReference>
<name>A0A9P0EKX2_9HYPO</name>
<evidence type="ECO:0000256" key="3">
    <source>
        <dbReference type="ARBA" id="ARBA00022630"/>
    </source>
</evidence>
<organism evidence="7 8">
    <name type="scientific">Clonostachys solani</name>
    <dbReference type="NCBI Taxonomy" id="160281"/>
    <lineage>
        <taxon>Eukaryota</taxon>
        <taxon>Fungi</taxon>
        <taxon>Dikarya</taxon>
        <taxon>Ascomycota</taxon>
        <taxon>Pezizomycotina</taxon>
        <taxon>Sordariomycetes</taxon>
        <taxon>Hypocreomycetidae</taxon>
        <taxon>Hypocreales</taxon>
        <taxon>Bionectriaceae</taxon>
        <taxon>Clonostachys</taxon>
    </lineage>
</organism>
<dbReference type="EMBL" id="CABFOC020000044">
    <property type="protein sequence ID" value="CAH0052329.1"/>
    <property type="molecule type" value="Genomic_DNA"/>
</dbReference>
<evidence type="ECO:0000313" key="7">
    <source>
        <dbReference type="EMBL" id="CAH0052329.1"/>
    </source>
</evidence>
<dbReference type="Pfam" id="PF01565">
    <property type="entry name" value="FAD_binding_4"/>
    <property type="match status" value="1"/>
</dbReference>
<feature type="domain" description="FAD-binding PCMH-type" evidence="6">
    <location>
        <begin position="79"/>
        <end position="254"/>
    </location>
</feature>
<comment type="cofactor">
    <cofactor evidence="1">
        <name>FAD</name>
        <dbReference type="ChEBI" id="CHEBI:57692"/>
    </cofactor>
</comment>
<keyword evidence="5" id="KW-0560">Oxidoreductase</keyword>
<dbReference type="InterPro" id="IPR016169">
    <property type="entry name" value="FAD-bd_PCMH_sub2"/>
</dbReference>
<keyword evidence="8" id="KW-1185">Reference proteome</keyword>
<accession>A0A9P0EKX2</accession>
<dbReference type="AlphaFoldDB" id="A0A9P0EKX2"/>
<proteinExistence type="inferred from homology"/>
<dbReference type="InterPro" id="IPR050416">
    <property type="entry name" value="FAD-linked_Oxidoreductase"/>
</dbReference>
<evidence type="ECO:0000313" key="8">
    <source>
        <dbReference type="Proteomes" id="UP000775872"/>
    </source>
</evidence>
<reference evidence="8" key="1">
    <citation type="submission" date="2019-06" db="EMBL/GenBank/DDBJ databases">
        <authorList>
            <person name="Broberg M."/>
        </authorList>
    </citation>
    <scope>NUCLEOTIDE SEQUENCE [LARGE SCALE GENOMIC DNA]</scope>
</reference>
<evidence type="ECO:0000256" key="5">
    <source>
        <dbReference type="ARBA" id="ARBA00023002"/>
    </source>
</evidence>
<dbReference type="InterPro" id="IPR036318">
    <property type="entry name" value="FAD-bd_PCMH-like_sf"/>
</dbReference>
<dbReference type="OrthoDB" id="415825at2759"/>
<dbReference type="InterPro" id="IPR006094">
    <property type="entry name" value="Oxid_FAD_bind_N"/>
</dbReference>
<protein>
    <recommendedName>
        <fullName evidence="6">FAD-binding PCMH-type domain-containing protein</fullName>
    </recommendedName>
</protein>
<keyword evidence="3" id="KW-0285">Flavoprotein</keyword>
<dbReference type="Proteomes" id="UP000775872">
    <property type="component" value="Unassembled WGS sequence"/>
</dbReference>
<evidence type="ECO:0000256" key="2">
    <source>
        <dbReference type="ARBA" id="ARBA00005466"/>
    </source>
</evidence>
<dbReference type="GO" id="GO:0016491">
    <property type="term" value="F:oxidoreductase activity"/>
    <property type="evidence" value="ECO:0007669"/>
    <property type="project" value="UniProtKB-KW"/>
</dbReference>
<gene>
    <name evidence="7" type="ORF">CSOL1703_00015449</name>
</gene>
<dbReference type="Gene3D" id="3.30.465.10">
    <property type="match status" value="1"/>
</dbReference>
<dbReference type="InterPro" id="IPR016166">
    <property type="entry name" value="FAD-bd_PCMH"/>
</dbReference>
<comment type="caution">
    <text evidence="7">The sequence shown here is derived from an EMBL/GenBank/DDBJ whole genome shotgun (WGS) entry which is preliminary data.</text>
</comment>
<evidence type="ECO:0000256" key="1">
    <source>
        <dbReference type="ARBA" id="ARBA00001974"/>
    </source>
</evidence>
<comment type="similarity">
    <text evidence="2">Belongs to the oxygen-dependent FAD-linked oxidoreductase family.</text>
</comment>
<reference evidence="7 8" key="2">
    <citation type="submission" date="2021-10" db="EMBL/GenBank/DDBJ databases">
        <authorList>
            <person name="Piombo E."/>
        </authorList>
    </citation>
    <scope>NUCLEOTIDE SEQUENCE [LARGE SCALE GENOMIC DNA]</scope>
</reference>
<evidence type="ECO:0000259" key="6">
    <source>
        <dbReference type="PROSITE" id="PS51387"/>
    </source>
</evidence>